<dbReference type="PIRSF" id="PIRSF018005">
    <property type="entry name" value="UCP018005"/>
    <property type="match status" value="1"/>
</dbReference>
<dbReference type="OrthoDB" id="5289726at2"/>
<dbReference type="GO" id="GO:0008168">
    <property type="term" value="F:methyltransferase activity"/>
    <property type="evidence" value="ECO:0007669"/>
    <property type="project" value="UniProtKB-KW"/>
</dbReference>
<keyword evidence="2 4" id="KW-0808">Transferase</keyword>
<accession>A0A1B4V0Y4</accession>
<dbReference type="NCBIfam" id="TIGR03438">
    <property type="entry name" value="egtD_ergothio"/>
    <property type="match status" value="1"/>
</dbReference>
<evidence type="ECO:0000259" key="3">
    <source>
        <dbReference type="Pfam" id="PF10017"/>
    </source>
</evidence>
<keyword evidence="1 4" id="KW-0489">Methyltransferase</keyword>
<proteinExistence type="predicted"/>
<feature type="domain" description="Histidine-specific methyltransferase SAM-dependent" evidence="3">
    <location>
        <begin position="20"/>
        <end position="317"/>
    </location>
</feature>
<protein>
    <submittedName>
        <fullName evidence="4">Methyltransferase</fullName>
    </submittedName>
</protein>
<dbReference type="InterPro" id="IPR017804">
    <property type="entry name" value="MeTrfase_EgtD-like"/>
</dbReference>
<dbReference type="Gene3D" id="3.40.50.150">
    <property type="entry name" value="Vaccinia Virus protein VP39"/>
    <property type="match status" value="1"/>
</dbReference>
<gene>
    <name evidence="4" type="ORF">SVA_0539</name>
</gene>
<evidence type="ECO:0000256" key="1">
    <source>
        <dbReference type="ARBA" id="ARBA00022603"/>
    </source>
</evidence>
<dbReference type="KEGG" id="sva:SVA_0539"/>
<dbReference type="PANTHER" id="PTHR43397:SF1">
    <property type="entry name" value="ERGOTHIONEINE BIOSYNTHESIS PROTEIN 1"/>
    <property type="match status" value="1"/>
</dbReference>
<dbReference type="RefSeq" id="WP_096458407.1">
    <property type="nucleotide sequence ID" value="NZ_AP014936.1"/>
</dbReference>
<evidence type="ECO:0000313" key="5">
    <source>
        <dbReference type="Proteomes" id="UP000218899"/>
    </source>
</evidence>
<dbReference type="AlphaFoldDB" id="A0A1B4V0Y4"/>
<dbReference type="Pfam" id="PF10017">
    <property type="entry name" value="Methyltransf_33"/>
    <property type="match status" value="1"/>
</dbReference>
<dbReference type="GO" id="GO:0032259">
    <property type="term" value="P:methylation"/>
    <property type="evidence" value="ECO:0007669"/>
    <property type="project" value="UniProtKB-KW"/>
</dbReference>
<dbReference type="InterPro" id="IPR019257">
    <property type="entry name" value="MeTrfase_dom"/>
</dbReference>
<dbReference type="InterPro" id="IPR035094">
    <property type="entry name" value="EgtD"/>
</dbReference>
<evidence type="ECO:0000313" key="4">
    <source>
        <dbReference type="EMBL" id="BAU47120.1"/>
    </source>
</evidence>
<dbReference type="SUPFAM" id="SSF53335">
    <property type="entry name" value="S-adenosyl-L-methionine-dependent methyltransferases"/>
    <property type="match status" value="1"/>
</dbReference>
<dbReference type="InterPro" id="IPR029063">
    <property type="entry name" value="SAM-dependent_MTases_sf"/>
</dbReference>
<organism evidence="4 5">
    <name type="scientific">Sulfurifustis variabilis</name>
    <dbReference type="NCBI Taxonomy" id="1675686"/>
    <lineage>
        <taxon>Bacteria</taxon>
        <taxon>Pseudomonadati</taxon>
        <taxon>Pseudomonadota</taxon>
        <taxon>Gammaproteobacteria</taxon>
        <taxon>Acidiferrobacterales</taxon>
        <taxon>Acidiferrobacteraceae</taxon>
        <taxon>Sulfurifustis</taxon>
    </lineage>
</organism>
<evidence type="ECO:0000256" key="2">
    <source>
        <dbReference type="ARBA" id="ARBA00022679"/>
    </source>
</evidence>
<dbReference type="InterPro" id="IPR051128">
    <property type="entry name" value="EgtD_Methyltrsf_superfamily"/>
</dbReference>
<dbReference type="Proteomes" id="UP000218899">
    <property type="component" value="Chromosome"/>
</dbReference>
<sequence length="319" mass="36097">MSAPAIRFYDQAETESDFLAEVRRGLARRPRAIPPKFFYDRRGSALFAAICELPEYYLTRTEMRILRDCAGEIARRAAKNAVLVELGSGASEKVRLLLDALAPRAYLAIDISRDYLREATERLARDYPRLAVHAACADFTRPLTLSYPPSSAERLVFFPGSSIGNFDRDESETLLRRLRPFVGRDGGFVIGVDLKKDRALLRAAYNDAQGVTARFNLNLLARMRRELGADLDMSGFEHEAVYDETAGRIDMYLVSRRAQTISLKGERYEFSAGERLHTESSYKYTVEEFQALAARAGYVPEAVWTDPARLFSVHFLRAQ</sequence>
<name>A0A1B4V0Y4_9GAMM</name>
<dbReference type="PANTHER" id="PTHR43397">
    <property type="entry name" value="ERGOTHIONEINE BIOSYNTHESIS PROTEIN 1"/>
    <property type="match status" value="1"/>
</dbReference>
<keyword evidence="5" id="KW-1185">Reference proteome</keyword>
<reference evidence="4 5" key="1">
    <citation type="submission" date="2015-08" db="EMBL/GenBank/DDBJ databases">
        <title>Complete genome sequence of Sulfurifustis variabilis.</title>
        <authorList>
            <person name="Miura A."/>
            <person name="Kojima H."/>
            <person name="Fukui M."/>
        </authorList>
    </citation>
    <scope>NUCLEOTIDE SEQUENCE [LARGE SCALE GENOMIC DNA]</scope>
    <source>
        <strain evidence="5">skN76</strain>
    </source>
</reference>
<dbReference type="EMBL" id="AP014936">
    <property type="protein sequence ID" value="BAU47120.1"/>
    <property type="molecule type" value="Genomic_DNA"/>
</dbReference>